<gene>
    <name evidence="2" type="ORF">AQJ91_44710</name>
</gene>
<sequence>MLYGANPTPYRTVVHEAALHMRVGGRSVARAQLQHLLDMSEPEHITIRVLPFGVGAFPGSGQSINYLHGPCRSSTPRNWTSSL</sequence>
<name>A0A117RXJ7_9ACTN</name>
<feature type="domain" description="DUF5753" evidence="1">
    <location>
        <begin position="2"/>
        <end position="67"/>
    </location>
</feature>
<dbReference type="EMBL" id="LMXB01000130">
    <property type="protein sequence ID" value="KUO14870.1"/>
    <property type="molecule type" value="Genomic_DNA"/>
</dbReference>
<proteinExistence type="predicted"/>
<accession>A0A117RXJ7</accession>
<reference evidence="2 3" key="1">
    <citation type="submission" date="2015-10" db="EMBL/GenBank/DDBJ databases">
        <title>Draft genome sequence of Streptomyces sp. RV15, isolated from a marine sponge.</title>
        <authorList>
            <person name="Ruckert C."/>
            <person name="Abdelmohsen U.R."/>
            <person name="Winkler A."/>
            <person name="Hentschel U."/>
            <person name="Kalinowski J."/>
            <person name="Kampfer P."/>
            <person name="Glaeser S."/>
        </authorList>
    </citation>
    <scope>NUCLEOTIDE SEQUENCE [LARGE SCALE GENOMIC DNA]</scope>
    <source>
        <strain evidence="2 3">RV15</strain>
    </source>
</reference>
<comment type="caution">
    <text evidence="2">The sequence shown here is derived from an EMBL/GenBank/DDBJ whole genome shotgun (WGS) entry which is preliminary data.</text>
</comment>
<evidence type="ECO:0000259" key="1">
    <source>
        <dbReference type="Pfam" id="PF19054"/>
    </source>
</evidence>
<dbReference type="Proteomes" id="UP000053260">
    <property type="component" value="Unassembled WGS sequence"/>
</dbReference>
<dbReference type="STRING" id="909626.AQJ91_44710"/>
<dbReference type="Pfam" id="PF19054">
    <property type="entry name" value="DUF5753"/>
    <property type="match status" value="1"/>
</dbReference>
<keyword evidence="3" id="KW-1185">Reference proteome</keyword>
<dbReference type="AlphaFoldDB" id="A0A117RXJ7"/>
<protein>
    <recommendedName>
        <fullName evidence="1">DUF5753 domain-containing protein</fullName>
    </recommendedName>
</protein>
<organism evidence="2 3">
    <name type="scientific">Streptomyces dysideae</name>
    <dbReference type="NCBI Taxonomy" id="909626"/>
    <lineage>
        <taxon>Bacteria</taxon>
        <taxon>Bacillati</taxon>
        <taxon>Actinomycetota</taxon>
        <taxon>Actinomycetes</taxon>
        <taxon>Kitasatosporales</taxon>
        <taxon>Streptomycetaceae</taxon>
        <taxon>Streptomyces</taxon>
    </lineage>
</organism>
<evidence type="ECO:0000313" key="2">
    <source>
        <dbReference type="EMBL" id="KUO14870.1"/>
    </source>
</evidence>
<dbReference type="InterPro" id="IPR043917">
    <property type="entry name" value="DUF5753"/>
</dbReference>
<evidence type="ECO:0000313" key="3">
    <source>
        <dbReference type="Proteomes" id="UP000053260"/>
    </source>
</evidence>